<feature type="domain" description="Condensation" evidence="1">
    <location>
        <begin position="68"/>
        <end position="372"/>
    </location>
</feature>
<dbReference type="Proteomes" id="UP001611263">
    <property type="component" value="Unassembled WGS sequence"/>
</dbReference>
<evidence type="ECO:0000313" key="2">
    <source>
        <dbReference type="EMBL" id="MFI1462145.1"/>
    </source>
</evidence>
<evidence type="ECO:0000259" key="1">
    <source>
        <dbReference type="Pfam" id="PF00668"/>
    </source>
</evidence>
<dbReference type="EMBL" id="JBIRUQ010000003">
    <property type="protein sequence ID" value="MFI1462145.1"/>
    <property type="molecule type" value="Genomic_DNA"/>
</dbReference>
<dbReference type="InterPro" id="IPR001242">
    <property type="entry name" value="Condensation_dom"/>
</dbReference>
<name>A0ABW7TMT1_9NOCA</name>
<dbReference type="RefSeq" id="WP_033242757.1">
    <property type="nucleotide sequence ID" value="NZ_JBIRUQ010000003.1"/>
</dbReference>
<comment type="caution">
    <text evidence="2">The sequence shown here is derived from an EMBL/GenBank/DDBJ whole genome shotgun (WGS) entry which is preliminary data.</text>
</comment>
<dbReference type="SUPFAM" id="SSF52777">
    <property type="entry name" value="CoA-dependent acyltransferases"/>
    <property type="match status" value="2"/>
</dbReference>
<gene>
    <name evidence="2" type="ORF">ACH4WX_15640</name>
</gene>
<organism evidence="2 3">
    <name type="scientific">Nocardia carnea</name>
    <dbReference type="NCBI Taxonomy" id="37328"/>
    <lineage>
        <taxon>Bacteria</taxon>
        <taxon>Bacillati</taxon>
        <taxon>Actinomycetota</taxon>
        <taxon>Actinomycetes</taxon>
        <taxon>Mycobacteriales</taxon>
        <taxon>Nocardiaceae</taxon>
        <taxon>Nocardia</taxon>
    </lineage>
</organism>
<accession>A0ABW7TMT1</accession>
<dbReference type="Gene3D" id="3.30.559.30">
    <property type="entry name" value="Nonribosomal peptide synthetase, condensation domain"/>
    <property type="match status" value="1"/>
</dbReference>
<dbReference type="Pfam" id="PF00668">
    <property type="entry name" value="Condensation"/>
    <property type="match status" value="1"/>
</dbReference>
<proteinExistence type="predicted"/>
<keyword evidence="3" id="KW-1185">Reference proteome</keyword>
<reference evidence="2 3" key="1">
    <citation type="submission" date="2024-10" db="EMBL/GenBank/DDBJ databases">
        <title>The Natural Products Discovery Center: Release of the First 8490 Sequenced Strains for Exploring Actinobacteria Biosynthetic Diversity.</title>
        <authorList>
            <person name="Kalkreuter E."/>
            <person name="Kautsar S.A."/>
            <person name="Yang D."/>
            <person name="Bader C.D."/>
            <person name="Teijaro C.N."/>
            <person name="Fluegel L."/>
            <person name="Davis C.M."/>
            <person name="Simpson J.R."/>
            <person name="Lauterbach L."/>
            <person name="Steele A.D."/>
            <person name="Gui C."/>
            <person name="Meng S."/>
            <person name="Li G."/>
            <person name="Viehrig K."/>
            <person name="Ye F."/>
            <person name="Su P."/>
            <person name="Kiefer A.F."/>
            <person name="Nichols A."/>
            <person name="Cepeda A.J."/>
            <person name="Yan W."/>
            <person name="Fan B."/>
            <person name="Jiang Y."/>
            <person name="Adhikari A."/>
            <person name="Zheng C.-J."/>
            <person name="Schuster L."/>
            <person name="Cowan T.M."/>
            <person name="Smanski M.J."/>
            <person name="Chevrette M.G."/>
            <person name="De Carvalho L.P.S."/>
            <person name="Shen B."/>
        </authorList>
    </citation>
    <scope>NUCLEOTIDE SEQUENCE [LARGE SCALE GENOMIC DNA]</scope>
    <source>
        <strain evidence="2 3">NPDC020568</strain>
    </source>
</reference>
<evidence type="ECO:0000313" key="3">
    <source>
        <dbReference type="Proteomes" id="UP001611263"/>
    </source>
</evidence>
<sequence length="473" mass="52069">MVNYGFFEEWDPAGGVLTTWTATPHSREAARRAPAHPTPPSYQQEVYLRAAYREDGQGFRASRLCMIAFDLPGVPDHRAMTRTVNAFLRRHDTFTCHFVPRVDGSFERHRIDPRTIDFRPVRHGATAGSAAIRSHVQRETPGPLEWDCFTFGISERTDSFTVYAAIDHLHTDGVAQALTFVDLLTIYSAECAGRPAALPEITGHIAYCDRDRRVNRQLGPHSPGVREWRNILYRHGGEIPAFPLDTGVVRGGYTRGAQVTVTLLPEAQAVEFDELCANQGGRFLAGILAAAACVERELVGRPRYLGLTPVNTRHEVGEAASVGWYTNLVPVSFPVGAADTFASLVGSAQRAMDQARQLSDISLHRVLELAEHDPNIGAAPGCSTPMLSYLDIRRIPGVAMFTAVNGGIYANPISPREVYIWVNRFADATRITLLFPDNGRARESVDRYLSALRRVVNTVCSTGDYGLAVEAVP</sequence>
<dbReference type="Gene3D" id="3.30.559.10">
    <property type="entry name" value="Chloramphenicol acetyltransferase-like domain"/>
    <property type="match status" value="1"/>
</dbReference>
<protein>
    <submittedName>
        <fullName evidence="2">Condensation domain-containing protein</fullName>
    </submittedName>
</protein>
<dbReference type="GeneID" id="93508968"/>
<dbReference type="InterPro" id="IPR023213">
    <property type="entry name" value="CAT-like_dom_sf"/>
</dbReference>